<gene>
    <name evidence="1" type="ORF">L6452_37450</name>
</gene>
<sequence length="77" mass="8905">MVEYKFLMDIYLKAFYIFALSMMSIGHNSKGFLESSFHIIFVDDVHLEPIDDFCHNSPKPLSLASANMWVVLEYLAI</sequence>
<evidence type="ECO:0000313" key="2">
    <source>
        <dbReference type="Proteomes" id="UP001055879"/>
    </source>
</evidence>
<protein>
    <submittedName>
        <fullName evidence="1">Uncharacterized protein</fullName>
    </submittedName>
</protein>
<proteinExistence type="predicted"/>
<reference evidence="1 2" key="2">
    <citation type="journal article" date="2022" name="Mol. Ecol. Resour.">
        <title>The genomes of chicory, endive, great burdock and yacon provide insights into Asteraceae paleo-polyploidization history and plant inulin production.</title>
        <authorList>
            <person name="Fan W."/>
            <person name="Wang S."/>
            <person name="Wang H."/>
            <person name="Wang A."/>
            <person name="Jiang F."/>
            <person name="Liu H."/>
            <person name="Zhao H."/>
            <person name="Xu D."/>
            <person name="Zhang Y."/>
        </authorList>
    </citation>
    <scope>NUCLEOTIDE SEQUENCE [LARGE SCALE GENOMIC DNA]</scope>
    <source>
        <strain evidence="2">cv. Niubang</strain>
    </source>
</reference>
<organism evidence="1 2">
    <name type="scientific">Arctium lappa</name>
    <name type="common">Greater burdock</name>
    <name type="synonym">Lappa major</name>
    <dbReference type="NCBI Taxonomy" id="4217"/>
    <lineage>
        <taxon>Eukaryota</taxon>
        <taxon>Viridiplantae</taxon>
        <taxon>Streptophyta</taxon>
        <taxon>Embryophyta</taxon>
        <taxon>Tracheophyta</taxon>
        <taxon>Spermatophyta</taxon>
        <taxon>Magnoliopsida</taxon>
        <taxon>eudicotyledons</taxon>
        <taxon>Gunneridae</taxon>
        <taxon>Pentapetalae</taxon>
        <taxon>asterids</taxon>
        <taxon>campanulids</taxon>
        <taxon>Asterales</taxon>
        <taxon>Asteraceae</taxon>
        <taxon>Carduoideae</taxon>
        <taxon>Cardueae</taxon>
        <taxon>Arctiinae</taxon>
        <taxon>Arctium</taxon>
    </lineage>
</organism>
<dbReference type="EMBL" id="CM042060">
    <property type="protein sequence ID" value="KAI3678168.1"/>
    <property type="molecule type" value="Genomic_DNA"/>
</dbReference>
<comment type="caution">
    <text evidence="1">The sequence shown here is derived from an EMBL/GenBank/DDBJ whole genome shotgun (WGS) entry which is preliminary data.</text>
</comment>
<accession>A0ACB8Y291</accession>
<evidence type="ECO:0000313" key="1">
    <source>
        <dbReference type="EMBL" id="KAI3678168.1"/>
    </source>
</evidence>
<dbReference type="Proteomes" id="UP001055879">
    <property type="component" value="Linkage Group LG14"/>
</dbReference>
<reference evidence="2" key="1">
    <citation type="journal article" date="2022" name="Mol. Ecol. Resour.">
        <title>The genomes of chicory, endive, great burdock and yacon provide insights into Asteraceae palaeo-polyploidization history and plant inulin production.</title>
        <authorList>
            <person name="Fan W."/>
            <person name="Wang S."/>
            <person name="Wang H."/>
            <person name="Wang A."/>
            <person name="Jiang F."/>
            <person name="Liu H."/>
            <person name="Zhao H."/>
            <person name="Xu D."/>
            <person name="Zhang Y."/>
        </authorList>
    </citation>
    <scope>NUCLEOTIDE SEQUENCE [LARGE SCALE GENOMIC DNA]</scope>
    <source>
        <strain evidence="2">cv. Niubang</strain>
    </source>
</reference>
<keyword evidence="2" id="KW-1185">Reference proteome</keyword>
<name>A0ACB8Y291_ARCLA</name>